<dbReference type="InterPro" id="IPR016024">
    <property type="entry name" value="ARM-type_fold"/>
</dbReference>
<dbReference type="RefSeq" id="XP_025344301.1">
    <property type="nucleotide sequence ID" value="XM_025486751.1"/>
</dbReference>
<keyword evidence="6" id="KW-0418">Kinase</keyword>
<evidence type="ECO:0000256" key="1">
    <source>
        <dbReference type="ARBA" id="ARBA00001686"/>
    </source>
</evidence>
<dbReference type="Gene3D" id="1.25.40.70">
    <property type="entry name" value="Phosphatidylinositol 3-kinase, accessory domain (PIK)"/>
    <property type="match status" value="1"/>
</dbReference>
<dbReference type="FunFam" id="3.30.1010.10:FF:000021">
    <property type="entry name" value="Phosphatidylinositol 4-kinase"/>
    <property type="match status" value="1"/>
</dbReference>
<dbReference type="GO" id="GO:0005634">
    <property type="term" value="C:nucleus"/>
    <property type="evidence" value="ECO:0007669"/>
    <property type="project" value="UniProtKB-SubCell"/>
</dbReference>
<dbReference type="GO" id="GO:0005737">
    <property type="term" value="C:cytoplasm"/>
    <property type="evidence" value="ECO:0007669"/>
    <property type="project" value="TreeGrafter"/>
</dbReference>
<feature type="region of interest" description="Disordered" evidence="9">
    <location>
        <begin position="299"/>
        <end position="329"/>
    </location>
</feature>
<sequence>MVEDSEKLYQEINSPDFDVFQCVDYLRRYSGEIGVHFYLTKKLRLYKYDDLEFLIPQLLQLFVSFETNSMALEDFLLEYCMKYTHFSLIVFWHLQAYVFELKDEPNSYSFQVVRGLINKLQDVIFNPYEASIVPKFRENLHPSLVLCGALAASFGLPKIHNYTKPILSVQGKQQRSFVFKLANFQKVLTKNLTLKNQKLSGEQRSAQSDDEGREPRARQNTKPERHSESSARQKKYSSSSFASDDSEFNTSDDDVDQLPTSKPLRRHHSFNAKAAPRDSESVTLLKYMEEKLSAESVIKSPRLSMQSEKRQQFSHSMPDLSSSSSTKDYGDLSSPSVDFFPFKESTKAPSPLNSTPLSSGTDIDPVKLLKSNYSKNVTEFILALQNISLRLSQLPKEARLSALRAELSIINDTLLPAEVDIPQLLPYTSTRNKKYHKLLKLSVNEACVLNSAERVPFLMFVEFLSDEIDFNPSSTSNKVLLSKGSSSTQRSGSSTRKSVVTSQAFESIKDTSQSVEADLSDLKTSRQIDYDDTLRTGVSHMDVLEKISASSSNPLDVASKNRADQMRIAAVMLQQLEASGQATSEQSSAIKNRIIESMIALQDQFESIDYEKFNHLKGNDPNAGERKLENDFKLAEDWHAKKQRIRKSSIYGKLPNWDLCSVIAKNGSDLPQEAFACQLITMISNVWSSKQIPSWTKRMKILITSANTGLVETITNAISIHSIKKSLTEISIAAGSNARGRIFSLKDYFEKLFGDPASAAYRCAQANFAKSLASYSIICYVLQIKDRHNGNIMLDDEGHIIHIDFGFLLSNSPGSLGFEAAPFKLTMEYIELLGGLESDLFGEFKALCKECFKALRKESDRIINMVEIMQKDSNLPCFNNGDNTSVLLKNRLQLQLKDEEVDEFVEISLIGKSLGSMYTRLYDQFQLITQGIYT</sequence>
<dbReference type="STRING" id="45357.A0A2V1B1Z3"/>
<dbReference type="SUPFAM" id="SSF48371">
    <property type="entry name" value="ARM repeat"/>
    <property type="match status" value="1"/>
</dbReference>
<feature type="compositionally biased region" description="Acidic residues" evidence="9">
    <location>
        <begin position="244"/>
        <end position="256"/>
    </location>
</feature>
<comment type="subcellular location">
    <subcellularLocation>
        <location evidence="2">Nucleus</location>
    </subcellularLocation>
</comment>
<dbReference type="OrthoDB" id="10264149at2759"/>
<dbReference type="GeneID" id="37008426"/>
<keyword evidence="13" id="KW-1185">Reference proteome</keyword>
<feature type="region of interest" description="Disordered" evidence="9">
    <location>
        <begin position="479"/>
        <end position="498"/>
    </location>
</feature>
<feature type="domain" description="PIK helical" evidence="11">
    <location>
        <begin position="1"/>
        <end position="120"/>
    </location>
</feature>
<dbReference type="Pfam" id="PF11522">
    <property type="entry name" value="Pik1"/>
    <property type="match status" value="1"/>
</dbReference>
<comment type="similarity">
    <text evidence="3">Belongs to the PI3/PI4-kinase family. Type III PI4K subfamily.</text>
</comment>
<dbReference type="SMART" id="SM00146">
    <property type="entry name" value="PI3Kc"/>
    <property type="match status" value="1"/>
</dbReference>
<dbReference type="InterPro" id="IPR000403">
    <property type="entry name" value="PI3/4_kinase_cat_dom"/>
</dbReference>
<keyword evidence="7" id="KW-0539">Nucleus</keyword>
<dbReference type="PROSITE" id="PS51545">
    <property type="entry name" value="PIK_HELICAL"/>
    <property type="match status" value="1"/>
</dbReference>
<evidence type="ECO:0000256" key="9">
    <source>
        <dbReference type="SAM" id="MobiDB-lite"/>
    </source>
</evidence>
<dbReference type="GO" id="GO:0016020">
    <property type="term" value="C:membrane"/>
    <property type="evidence" value="ECO:0007669"/>
    <property type="project" value="TreeGrafter"/>
</dbReference>
<keyword evidence="5" id="KW-0808">Transferase</keyword>
<dbReference type="Proteomes" id="UP000244309">
    <property type="component" value="Unassembled WGS sequence"/>
</dbReference>
<feature type="compositionally biased region" description="Low complexity" evidence="9">
    <location>
        <begin position="482"/>
        <end position="498"/>
    </location>
</feature>
<dbReference type="InterPro" id="IPR015433">
    <property type="entry name" value="PI3/4_kinase"/>
</dbReference>
<dbReference type="FunFam" id="1.10.1070.11:FF:000016">
    <property type="entry name" value="PIK1p Phosphatidylinositol 4-kinase"/>
    <property type="match status" value="1"/>
</dbReference>
<evidence type="ECO:0000256" key="5">
    <source>
        <dbReference type="ARBA" id="ARBA00022679"/>
    </source>
</evidence>
<dbReference type="InterPro" id="IPR049160">
    <property type="entry name" value="PI4KB-PIK1_PIK"/>
</dbReference>
<dbReference type="InterPro" id="IPR036940">
    <property type="entry name" value="PI3/4_kinase_cat_sf"/>
</dbReference>
<dbReference type="GO" id="GO:0043001">
    <property type="term" value="P:Golgi to plasma membrane protein transport"/>
    <property type="evidence" value="ECO:0007669"/>
    <property type="project" value="UniProtKB-ARBA"/>
</dbReference>
<evidence type="ECO:0000256" key="6">
    <source>
        <dbReference type="ARBA" id="ARBA00022777"/>
    </source>
</evidence>
<organism evidence="12 13">
    <name type="scientific">Candidozyma haemuli</name>
    <dbReference type="NCBI Taxonomy" id="45357"/>
    <lineage>
        <taxon>Eukaryota</taxon>
        <taxon>Fungi</taxon>
        <taxon>Dikarya</taxon>
        <taxon>Ascomycota</taxon>
        <taxon>Saccharomycotina</taxon>
        <taxon>Pichiomycetes</taxon>
        <taxon>Metschnikowiaceae</taxon>
        <taxon>Candidozyma</taxon>
    </lineage>
</organism>
<dbReference type="SUPFAM" id="SSF56112">
    <property type="entry name" value="Protein kinase-like (PK-like)"/>
    <property type="match status" value="1"/>
</dbReference>
<evidence type="ECO:0000313" key="12">
    <source>
        <dbReference type="EMBL" id="PVH23361.1"/>
    </source>
</evidence>
<dbReference type="GO" id="GO:0046854">
    <property type="term" value="P:phosphatidylinositol phosphate biosynthetic process"/>
    <property type="evidence" value="ECO:0007669"/>
    <property type="project" value="InterPro"/>
</dbReference>
<protein>
    <recommendedName>
        <fullName evidence="4">1-phosphatidylinositol 4-kinase</fullName>
        <ecNumber evidence="4">2.7.1.67</ecNumber>
    </recommendedName>
</protein>
<evidence type="ECO:0000256" key="2">
    <source>
        <dbReference type="ARBA" id="ARBA00004123"/>
    </source>
</evidence>
<dbReference type="GO" id="GO:0048015">
    <property type="term" value="P:phosphatidylinositol-mediated signaling"/>
    <property type="evidence" value="ECO:0007669"/>
    <property type="project" value="TreeGrafter"/>
</dbReference>
<evidence type="ECO:0000256" key="8">
    <source>
        <dbReference type="ARBA" id="ARBA00053476"/>
    </source>
</evidence>
<comment type="function">
    <text evidence="8">Acts on phosphatidylinositol (PI) in the first committed step in the production of the second messenger inositol 1,4,5,-trisphosphate.</text>
</comment>
<reference evidence="12 13" key="1">
    <citation type="submission" date="2017-12" db="EMBL/GenBank/DDBJ databases">
        <title>Genome Sequence of a Multidrug-Resistant Candida haemulonii Isolate from a Patient with Chronic Leg Ulcers in Israel.</title>
        <authorList>
            <person name="Chow N.A."/>
            <person name="Gade L."/>
            <person name="Batra D."/>
            <person name="Rowe L.A."/>
            <person name="Ben-Ami R."/>
            <person name="Loparev V.N."/>
            <person name="Litvintseva A.P."/>
        </authorList>
    </citation>
    <scope>NUCLEOTIDE SEQUENCE [LARGE SCALE GENOMIC DNA]</scope>
    <source>
        <strain evidence="12 13">B11899</strain>
    </source>
</reference>
<feature type="compositionally biased region" description="Low complexity" evidence="9">
    <location>
        <begin position="314"/>
        <end position="329"/>
    </location>
</feature>
<comment type="catalytic activity">
    <reaction evidence="1">
        <text>a 1,2-diacyl-sn-glycero-3-phospho-(1D-myo-inositol) + ATP = a 1,2-diacyl-sn-glycero-3-phospho-(1D-myo-inositol 4-phosphate) + ADP + H(+)</text>
        <dbReference type="Rhea" id="RHEA:19877"/>
        <dbReference type="ChEBI" id="CHEBI:15378"/>
        <dbReference type="ChEBI" id="CHEBI:30616"/>
        <dbReference type="ChEBI" id="CHEBI:57880"/>
        <dbReference type="ChEBI" id="CHEBI:58178"/>
        <dbReference type="ChEBI" id="CHEBI:456216"/>
        <dbReference type="EC" id="2.7.1.67"/>
    </reaction>
</comment>
<accession>A0A2V1B1Z3</accession>
<dbReference type="Pfam" id="PF00454">
    <property type="entry name" value="PI3_PI4_kinase"/>
    <property type="match status" value="1"/>
</dbReference>
<feature type="domain" description="PI3K/PI4K catalytic" evidence="10">
    <location>
        <begin position="636"/>
        <end position="917"/>
    </location>
</feature>
<evidence type="ECO:0000256" key="4">
    <source>
        <dbReference type="ARBA" id="ARBA00012169"/>
    </source>
</evidence>
<dbReference type="GO" id="GO:0004430">
    <property type="term" value="F:1-phosphatidylinositol 4-kinase activity"/>
    <property type="evidence" value="ECO:0007669"/>
    <property type="project" value="UniProtKB-EC"/>
</dbReference>
<comment type="caution">
    <text evidence="12">The sequence shown here is derived from an EMBL/GenBank/DDBJ whole genome shotgun (WGS) entry which is preliminary data.</text>
</comment>
<feature type="compositionally biased region" description="Basic and acidic residues" evidence="9">
    <location>
        <begin position="213"/>
        <end position="231"/>
    </location>
</feature>
<dbReference type="VEuPathDB" id="FungiDB:CXQ85_003095"/>
<evidence type="ECO:0000256" key="7">
    <source>
        <dbReference type="ARBA" id="ARBA00023242"/>
    </source>
</evidence>
<dbReference type="Gene3D" id="3.30.1010.10">
    <property type="entry name" value="Phosphatidylinositol 3-kinase Catalytic Subunit, Chain A, domain 4"/>
    <property type="match status" value="1"/>
</dbReference>
<dbReference type="InterPro" id="IPR057754">
    <property type="entry name" value="PI4-kinase_beta/PIK1_cat"/>
</dbReference>
<dbReference type="Pfam" id="PF21245">
    <property type="entry name" value="PI4KB-PIK1_PIK"/>
    <property type="match status" value="1"/>
</dbReference>
<dbReference type="InterPro" id="IPR021601">
    <property type="entry name" value="Phosphatidylino_kinase_fungi"/>
</dbReference>
<dbReference type="InterPro" id="IPR011009">
    <property type="entry name" value="Kinase-like_dom_sf"/>
</dbReference>
<evidence type="ECO:0000313" key="13">
    <source>
        <dbReference type="Proteomes" id="UP000244309"/>
    </source>
</evidence>
<evidence type="ECO:0000259" key="10">
    <source>
        <dbReference type="PROSITE" id="PS50290"/>
    </source>
</evidence>
<dbReference type="AlphaFoldDB" id="A0A2V1B1Z3"/>
<feature type="region of interest" description="Disordered" evidence="9">
    <location>
        <begin position="198"/>
        <end position="278"/>
    </location>
</feature>
<evidence type="ECO:0000256" key="3">
    <source>
        <dbReference type="ARBA" id="ARBA00006209"/>
    </source>
</evidence>
<dbReference type="InterPro" id="IPR042236">
    <property type="entry name" value="PI3K_accessory_sf"/>
</dbReference>
<proteinExistence type="inferred from homology"/>
<dbReference type="PROSITE" id="PS00916">
    <property type="entry name" value="PI3_4_KINASE_2"/>
    <property type="match status" value="1"/>
</dbReference>
<dbReference type="InterPro" id="IPR018936">
    <property type="entry name" value="PI3/4_kinase_CS"/>
</dbReference>
<name>A0A2V1B1Z3_9ASCO</name>
<dbReference type="PANTHER" id="PTHR10048">
    <property type="entry name" value="PHOSPHATIDYLINOSITOL KINASE"/>
    <property type="match status" value="1"/>
</dbReference>
<dbReference type="EMBL" id="PKFO01000010">
    <property type="protein sequence ID" value="PVH23361.1"/>
    <property type="molecule type" value="Genomic_DNA"/>
</dbReference>
<dbReference type="PROSITE" id="PS50290">
    <property type="entry name" value="PI3_4_KINASE_3"/>
    <property type="match status" value="1"/>
</dbReference>
<gene>
    <name evidence="12" type="ORF">CXQ85_003095</name>
</gene>
<dbReference type="InterPro" id="IPR001263">
    <property type="entry name" value="PI3K_accessory_dom"/>
</dbReference>
<dbReference type="Gene3D" id="6.10.140.1260">
    <property type="match status" value="1"/>
</dbReference>
<dbReference type="GO" id="GO:0044182">
    <property type="term" value="P:filamentous growth of a population of unicellular organisms"/>
    <property type="evidence" value="ECO:0007669"/>
    <property type="project" value="UniProtKB-ARBA"/>
</dbReference>
<dbReference type="Gene3D" id="1.10.1070.11">
    <property type="entry name" value="Phosphatidylinositol 3-/4-kinase, catalytic domain"/>
    <property type="match status" value="1"/>
</dbReference>
<dbReference type="EC" id="2.7.1.67" evidence="4"/>
<evidence type="ECO:0000259" key="11">
    <source>
        <dbReference type="PROSITE" id="PS51545"/>
    </source>
</evidence>
<dbReference type="GO" id="GO:0044011">
    <property type="term" value="P:single-species biofilm formation on inanimate substrate"/>
    <property type="evidence" value="ECO:0007669"/>
    <property type="project" value="UniProtKB-ARBA"/>
</dbReference>
<dbReference type="PANTHER" id="PTHR10048:SF22">
    <property type="entry name" value="PHOSPHATIDYLINOSITOL 4-KINASE BETA"/>
    <property type="match status" value="1"/>
</dbReference>
<dbReference type="CDD" id="cd05168">
    <property type="entry name" value="PI4Kc_III_beta"/>
    <property type="match status" value="1"/>
</dbReference>